<keyword evidence="1" id="KW-0808">Transferase</keyword>
<protein>
    <submittedName>
        <fullName evidence="1">Glycosyl transferase family 17</fullName>
    </submittedName>
</protein>
<sequence length="118" mass="13717">MVIVVGVFDLADSGTVFSIYRLCCFLRGVDMESYVFLLVIVPTFVLADLLIMSDVDEIPSRHTVNLLRWCNEITQIPHLRLKNSLYSFEFLLDNKSWRASVHRFQMGKTRYAHYPLSI</sequence>
<dbReference type="AlphaFoldDB" id="A0A8T2EWC5"/>
<evidence type="ECO:0000313" key="2">
    <source>
        <dbReference type="Proteomes" id="UP000694240"/>
    </source>
</evidence>
<reference evidence="1 2" key="1">
    <citation type="submission" date="2020-12" db="EMBL/GenBank/DDBJ databases">
        <title>Concerted genomic and epigenomic changes stabilize Arabidopsis allopolyploids.</title>
        <authorList>
            <person name="Chen Z."/>
        </authorList>
    </citation>
    <scope>NUCLEOTIDE SEQUENCE [LARGE SCALE GENOMIC DNA]</scope>
    <source>
        <strain evidence="1">Allo738</strain>
        <tissue evidence="1">Leaf</tissue>
    </source>
</reference>
<name>A0A8T2EWC5_9BRAS</name>
<dbReference type="Pfam" id="PF04724">
    <property type="entry name" value="Glyco_transf_17"/>
    <property type="match status" value="1"/>
</dbReference>
<keyword evidence="2" id="KW-1185">Reference proteome</keyword>
<organism evidence="1 2">
    <name type="scientific">Arabidopsis thaliana x Arabidopsis arenosa</name>
    <dbReference type="NCBI Taxonomy" id="1240361"/>
    <lineage>
        <taxon>Eukaryota</taxon>
        <taxon>Viridiplantae</taxon>
        <taxon>Streptophyta</taxon>
        <taxon>Embryophyta</taxon>
        <taxon>Tracheophyta</taxon>
        <taxon>Spermatophyta</taxon>
        <taxon>Magnoliopsida</taxon>
        <taxon>eudicotyledons</taxon>
        <taxon>Gunneridae</taxon>
        <taxon>Pentapetalae</taxon>
        <taxon>rosids</taxon>
        <taxon>malvids</taxon>
        <taxon>Brassicales</taxon>
        <taxon>Brassicaceae</taxon>
        <taxon>Camelineae</taxon>
        <taxon>Arabidopsis</taxon>
    </lineage>
</organism>
<gene>
    <name evidence="1" type="ORF">ISN45_At03g027960</name>
</gene>
<dbReference type="GO" id="GO:0006044">
    <property type="term" value="P:N-acetylglucosamine metabolic process"/>
    <property type="evidence" value="ECO:0007669"/>
    <property type="project" value="TreeGrafter"/>
</dbReference>
<accession>A0A8T2EWC5</accession>
<dbReference type="GO" id="GO:0016020">
    <property type="term" value="C:membrane"/>
    <property type="evidence" value="ECO:0007669"/>
    <property type="project" value="InterPro"/>
</dbReference>
<dbReference type="PANTHER" id="PTHR12224">
    <property type="entry name" value="BETA-1,4-MANNOSYL-GLYCOPROTEIN BETA-1,4-N-ACETYLGLUCOSAMINYL-TRANSFERASE"/>
    <property type="match status" value="1"/>
</dbReference>
<proteinExistence type="predicted"/>
<dbReference type="PANTHER" id="PTHR12224:SF0">
    <property type="entry name" value="BETA-1,4-MANNOSYL-GLYCOPROTEIN 4-BETA-N-ACETYLGLUCOSAMINYLTRANSFERASE"/>
    <property type="match status" value="1"/>
</dbReference>
<dbReference type="EMBL" id="JAEFBK010000003">
    <property type="protein sequence ID" value="KAG7626660.1"/>
    <property type="molecule type" value="Genomic_DNA"/>
</dbReference>
<dbReference type="GO" id="GO:0003830">
    <property type="term" value="F:beta-1,4-mannosylglycoprotein 4-beta-N-acetylglucosaminyltransferase activity"/>
    <property type="evidence" value="ECO:0007669"/>
    <property type="project" value="InterPro"/>
</dbReference>
<dbReference type="Proteomes" id="UP000694240">
    <property type="component" value="Chromosome 3"/>
</dbReference>
<dbReference type="InterPro" id="IPR006813">
    <property type="entry name" value="Glyco_trans_17"/>
</dbReference>
<evidence type="ECO:0000313" key="1">
    <source>
        <dbReference type="EMBL" id="KAG7626660.1"/>
    </source>
</evidence>
<comment type="caution">
    <text evidence="1">The sequence shown here is derived from an EMBL/GenBank/DDBJ whole genome shotgun (WGS) entry which is preliminary data.</text>
</comment>